<dbReference type="EMBL" id="AP006523">
    <property type="protein sequence ID" value="BAD23772.1"/>
    <property type="molecule type" value="Genomic_DNA"/>
</dbReference>
<evidence type="ECO:0000256" key="1">
    <source>
        <dbReference type="SAM" id="MobiDB-lite"/>
    </source>
</evidence>
<evidence type="ECO:0000313" key="3">
    <source>
        <dbReference type="Proteomes" id="UP000000763"/>
    </source>
</evidence>
<reference evidence="3" key="2">
    <citation type="journal article" date="2008" name="Nucleic Acids Res.">
        <title>The rice annotation project database (RAP-DB): 2008 update.</title>
        <authorList>
            <consortium name="The rice annotation project (RAP)"/>
        </authorList>
    </citation>
    <scope>GENOME REANNOTATION</scope>
    <source>
        <strain evidence="3">cv. Nipponbare</strain>
    </source>
</reference>
<proteinExistence type="predicted"/>
<feature type="region of interest" description="Disordered" evidence="1">
    <location>
        <begin position="55"/>
        <end position="84"/>
    </location>
</feature>
<evidence type="ECO:0000313" key="2">
    <source>
        <dbReference type="EMBL" id="BAD23772.1"/>
    </source>
</evidence>
<dbReference type="Proteomes" id="UP000000763">
    <property type="component" value="Chromosome 2"/>
</dbReference>
<gene>
    <name evidence="2" type="primary">B1215B07.10</name>
</gene>
<dbReference type="AlphaFoldDB" id="Q6K1T0"/>
<reference evidence="3" key="1">
    <citation type="journal article" date="2005" name="Nature">
        <title>The map-based sequence of the rice genome.</title>
        <authorList>
            <consortium name="International rice genome sequencing project (IRGSP)"/>
            <person name="Matsumoto T."/>
            <person name="Wu J."/>
            <person name="Kanamori H."/>
            <person name="Katayose Y."/>
            <person name="Fujisawa M."/>
            <person name="Namiki N."/>
            <person name="Mizuno H."/>
            <person name="Yamamoto K."/>
            <person name="Antonio B.A."/>
            <person name="Baba T."/>
            <person name="Sakata K."/>
            <person name="Nagamura Y."/>
            <person name="Aoki H."/>
            <person name="Arikawa K."/>
            <person name="Arita K."/>
            <person name="Bito T."/>
            <person name="Chiden Y."/>
            <person name="Fujitsuka N."/>
            <person name="Fukunaka R."/>
            <person name="Hamada M."/>
            <person name="Harada C."/>
            <person name="Hayashi A."/>
            <person name="Hijishita S."/>
            <person name="Honda M."/>
            <person name="Hosokawa S."/>
            <person name="Ichikawa Y."/>
            <person name="Idonuma A."/>
            <person name="Iijima M."/>
            <person name="Ikeda M."/>
            <person name="Ikeno M."/>
            <person name="Ito K."/>
            <person name="Ito S."/>
            <person name="Ito T."/>
            <person name="Ito Y."/>
            <person name="Ito Y."/>
            <person name="Iwabuchi A."/>
            <person name="Kamiya K."/>
            <person name="Karasawa W."/>
            <person name="Kurita K."/>
            <person name="Katagiri S."/>
            <person name="Kikuta A."/>
            <person name="Kobayashi H."/>
            <person name="Kobayashi N."/>
            <person name="Machita K."/>
            <person name="Maehara T."/>
            <person name="Masukawa M."/>
            <person name="Mizubayashi T."/>
            <person name="Mukai Y."/>
            <person name="Nagasaki H."/>
            <person name="Nagata Y."/>
            <person name="Naito S."/>
            <person name="Nakashima M."/>
            <person name="Nakama Y."/>
            <person name="Nakamichi Y."/>
            <person name="Nakamura M."/>
            <person name="Meguro A."/>
            <person name="Negishi M."/>
            <person name="Ohta I."/>
            <person name="Ohta T."/>
            <person name="Okamoto M."/>
            <person name="Ono N."/>
            <person name="Saji S."/>
            <person name="Sakaguchi M."/>
            <person name="Sakai K."/>
            <person name="Shibata M."/>
            <person name="Shimokawa T."/>
            <person name="Song J."/>
            <person name="Takazaki Y."/>
            <person name="Terasawa K."/>
            <person name="Tsugane M."/>
            <person name="Tsuji K."/>
            <person name="Ueda S."/>
            <person name="Waki K."/>
            <person name="Yamagata H."/>
            <person name="Yamamoto M."/>
            <person name="Yamamoto S."/>
            <person name="Yamane H."/>
            <person name="Yoshiki S."/>
            <person name="Yoshihara R."/>
            <person name="Yukawa K."/>
            <person name="Zhong H."/>
            <person name="Yano M."/>
            <person name="Yuan Q."/>
            <person name="Ouyang S."/>
            <person name="Liu J."/>
            <person name="Jones K.M."/>
            <person name="Gansberger K."/>
            <person name="Moffat K."/>
            <person name="Hill J."/>
            <person name="Bera J."/>
            <person name="Fadrosh D."/>
            <person name="Jin S."/>
            <person name="Johri S."/>
            <person name="Kim M."/>
            <person name="Overton L."/>
            <person name="Reardon M."/>
            <person name="Tsitrin T."/>
            <person name="Vuong H."/>
            <person name="Weaver B."/>
            <person name="Ciecko A."/>
            <person name="Tallon L."/>
            <person name="Jackson J."/>
            <person name="Pai G."/>
            <person name="Aken S.V."/>
            <person name="Utterback T."/>
            <person name="Reidmuller S."/>
            <person name="Feldblyum T."/>
            <person name="Hsiao J."/>
            <person name="Zismann V."/>
            <person name="Iobst S."/>
            <person name="de Vazeille A.R."/>
            <person name="Buell C.R."/>
            <person name="Ying K."/>
            <person name="Li Y."/>
            <person name="Lu T."/>
            <person name="Huang Y."/>
            <person name="Zhao Q."/>
            <person name="Feng Q."/>
            <person name="Zhang L."/>
            <person name="Zhu J."/>
            <person name="Weng Q."/>
            <person name="Mu J."/>
            <person name="Lu Y."/>
            <person name="Fan D."/>
            <person name="Liu Y."/>
            <person name="Guan J."/>
            <person name="Zhang Y."/>
            <person name="Yu S."/>
            <person name="Liu X."/>
            <person name="Zhang Y."/>
            <person name="Hong G."/>
            <person name="Han B."/>
            <person name="Choisne N."/>
            <person name="Demange N."/>
            <person name="Orjeda G."/>
            <person name="Samain S."/>
            <person name="Cattolico L."/>
            <person name="Pelletier E."/>
            <person name="Couloux A."/>
            <person name="Segurens B."/>
            <person name="Wincker P."/>
            <person name="D'Hont A."/>
            <person name="Scarpelli C."/>
            <person name="Weissenbach J."/>
            <person name="Salanoubat M."/>
            <person name="Quetier F."/>
            <person name="Yu Y."/>
            <person name="Kim H.R."/>
            <person name="Rambo T."/>
            <person name="Currie J."/>
            <person name="Collura K."/>
            <person name="Luo M."/>
            <person name="Yang T."/>
            <person name="Ammiraju J.S.S."/>
            <person name="Engler F."/>
            <person name="Soderlund C."/>
            <person name="Wing R.A."/>
            <person name="Palmer L.E."/>
            <person name="de la Bastide M."/>
            <person name="Spiegel L."/>
            <person name="Nascimento L."/>
            <person name="Zutavern T."/>
            <person name="O'Shaughnessy A."/>
            <person name="Dike S."/>
            <person name="Dedhia N."/>
            <person name="Preston R."/>
            <person name="Balija V."/>
            <person name="McCombie W.R."/>
            <person name="Chow T."/>
            <person name="Chen H."/>
            <person name="Chung M."/>
            <person name="Chen C."/>
            <person name="Shaw J."/>
            <person name="Wu H."/>
            <person name="Hsiao K."/>
            <person name="Chao Y."/>
            <person name="Chu M."/>
            <person name="Cheng C."/>
            <person name="Hour A."/>
            <person name="Lee P."/>
            <person name="Lin S."/>
            <person name="Lin Y."/>
            <person name="Liou J."/>
            <person name="Liu S."/>
            <person name="Hsing Y."/>
            <person name="Raghuvanshi S."/>
            <person name="Mohanty A."/>
            <person name="Bharti A.K."/>
            <person name="Gaur A."/>
            <person name="Gupta V."/>
            <person name="Kumar D."/>
            <person name="Ravi V."/>
            <person name="Vij S."/>
            <person name="Kapur A."/>
            <person name="Khurana P."/>
            <person name="Khurana P."/>
            <person name="Khurana J.P."/>
            <person name="Tyagi A.K."/>
            <person name="Gaikwad K."/>
            <person name="Singh A."/>
            <person name="Dalal V."/>
            <person name="Srivastava S."/>
            <person name="Dixit A."/>
            <person name="Pal A.K."/>
            <person name="Ghazi I.A."/>
            <person name="Yadav M."/>
            <person name="Pandit A."/>
            <person name="Bhargava A."/>
            <person name="Sureshbabu K."/>
            <person name="Batra K."/>
            <person name="Sharma T.R."/>
            <person name="Mohapatra T."/>
            <person name="Singh N.K."/>
            <person name="Messing J."/>
            <person name="Nelson A.B."/>
            <person name="Fuks G."/>
            <person name="Kavchok S."/>
            <person name="Keizer G."/>
            <person name="Linton E."/>
            <person name="Llaca V."/>
            <person name="Song R."/>
            <person name="Tanyolac B."/>
            <person name="Young S."/>
            <person name="Ho-Il K."/>
            <person name="Hahn J.H."/>
            <person name="Sangsakoo G."/>
            <person name="Vanavichit A."/>
            <person name="de Mattos Luiz.A.T."/>
            <person name="Zimmer P.D."/>
            <person name="Malone G."/>
            <person name="Dellagostin O."/>
            <person name="de Oliveira A.C."/>
            <person name="Bevan M."/>
            <person name="Bancroft I."/>
            <person name="Minx P."/>
            <person name="Cordum H."/>
            <person name="Wilson R."/>
            <person name="Cheng Z."/>
            <person name="Jin W."/>
            <person name="Jiang J."/>
            <person name="Leong S.A."/>
            <person name="Iwama H."/>
            <person name="Gojobori T."/>
            <person name="Itoh T."/>
            <person name="Niimura Y."/>
            <person name="Fujii Y."/>
            <person name="Habara T."/>
            <person name="Sakai H."/>
            <person name="Sato Y."/>
            <person name="Wilson G."/>
            <person name="Kumar K."/>
            <person name="McCouch S."/>
            <person name="Juretic N."/>
            <person name="Hoen D."/>
            <person name="Wright S."/>
            <person name="Bruskiewich R."/>
            <person name="Bureau T."/>
            <person name="Miyao A."/>
            <person name="Hirochika H."/>
            <person name="Nishikawa T."/>
            <person name="Kadowaki K."/>
            <person name="Sugiura M."/>
            <person name="Burr B."/>
            <person name="Sasaki T."/>
        </authorList>
    </citation>
    <scope>NUCLEOTIDE SEQUENCE [LARGE SCALE GENOMIC DNA]</scope>
    <source>
        <strain evidence="3">cv. Nipponbare</strain>
    </source>
</reference>
<accession>Q6K1T0</accession>
<organism evidence="2 3">
    <name type="scientific">Oryza sativa subsp. japonica</name>
    <name type="common">Rice</name>
    <dbReference type="NCBI Taxonomy" id="39947"/>
    <lineage>
        <taxon>Eukaryota</taxon>
        <taxon>Viridiplantae</taxon>
        <taxon>Streptophyta</taxon>
        <taxon>Embryophyta</taxon>
        <taxon>Tracheophyta</taxon>
        <taxon>Spermatophyta</taxon>
        <taxon>Magnoliopsida</taxon>
        <taxon>Liliopsida</taxon>
        <taxon>Poales</taxon>
        <taxon>Poaceae</taxon>
        <taxon>BOP clade</taxon>
        <taxon>Oryzoideae</taxon>
        <taxon>Oryzeae</taxon>
        <taxon>Oryzinae</taxon>
        <taxon>Oryza</taxon>
        <taxon>Oryza sativa</taxon>
    </lineage>
</organism>
<name>Q6K1T0_ORYSJ</name>
<sequence length="84" mass="9246">MLRVRHREIPPRHVLAIPRHVLAIAPSSLIRACRGDLTSIYLSVGDKRQHRYGSLEDDATLRLPSSPSPSSPILATKGRAEARG</sequence>
<protein>
    <submittedName>
        <fullName evidence="2">Uncharacterized protein</fullName>
    </submittedName>
</protein>